<reference evidence="2 3" key="1">
    <citation type="submission" date="2016-11" db="EMBL/GenBank/DDBJ databases">
        <authorList>
            <person name="Jaros S."/>
            <person name="Januszkiewicz K."/>
            <person name="Wedrychowicz H."/>
        </authorList>
    </citation>
    <scope>NUCLEOTIDE SEQUENCE [LARGE SCALE GENOMIC DNA]</scope>
    <source>
        <strain evidence="2 3">CGMCC 4.5723</strain>
    </source>
</reference>
<name>A0A1M6NV77_9ACTN</name>
<dbReference type="InterPro" id="IPR023198">
    <property type="entry name" value="PGP-like_dom2"/>
</dbReference>
<protein>
    <submittedName>
        <fullName evidence="2">2-haloacid dehalogenase</fullName>
    </submittedName>
</protein>
<dbReference type="InterPro" id="IPR051540">
    <property type="entry name" value="S-2-haloacid_dehalogenase"/>
</dbReference>
<sequence>MSPVPPGRAARPAVVAFDVLDTLFPLAPLEWRFREAGIPRVLMGRWADHLARDVFALALVGGGRSFEDAVRGALRDVTGHQIAPAAEDTIVDGLSELEPRREASAALAAVRTAGSRAVLFGNAGPAATLELVERAGLGGLVDGVLGGGPGRAWKPSPEAYRAAARSLGVVPGRLALVTAHGWDVAGAARAGLVTGWSAHLEGRFPEVFGAPDAAGADLVEAVAALPGLAPS</sequence>
<dbReference type="Gene3D" id="1.10.150.240">
    <property type="entry name" value="Putative phosphatase, domain 2"/>
    <property type="match status" value="1"/>
</dbReference>
<dbReference type="STRING" id="758803.SAMN05421803_112120"/>
<gene>
    <name evidence="2" type="ORF">SAMN05421803_112120</name>
</gene>
<accession>A0A1M6NV77</accession>
<dbReference type="SUPFAM" id="SSF56784">
    <property type="entry name" value="HAD-like"/>
    <property type="match status" value="1"/>
</dbReference>
<dbReference type="Pfam" id="PF00702">
    <property type="entry name" value="Hydrolase"/>
    <property type="match status" value="1"/>
</dbReference>
<keyword evidence="1" id="KW-0378">Hydrolase</keyword>
<dbReference type="InterPro" id="IPR023214">
    <property type="entry name" value="HAD_sf"/>
</dbReference>
<dbReference type="PANTHER" id="PTHR43316">
    <property type="entry name" value="HYDROLASE, HALOACID DELAHOGENASE-RELATED"/>
    <property type="match status" value="1"/>
</dbReference>
<dbReference type="GO" id="GO:0016787">
    <property type="term" value="F:hydrolase activity"/>
    <property type="evidence" value="ECO:0007669"/>
    <property type="project" value="UniProtKB-KW"/>
</dbReference>
<dbReference type="Gene3D" id="3.40.50.1000">
    <property type="entry name" value="HAD superfamily/HAD-like"/>
    <property type="match status" value="1"/>
</dbReference>
<evidence type="ECO:0000256" key="1">
    <source>
        <dbReference type="ARBA" id="ARBA00022801"/>
    </source>
</evidence>
<proteinExistence type="predicted"/>
<evidence type="ECO:0000313" key="2">
    <source>
        <dbReference type="EMBL" id="SHJ99575.1"/>
    </source>
</evidence>
<dbReference type="InterPro" id="IPR036412">
    <property type="entry name" value="HAD-like_sf"/>
</dbReference>
<dbReference type="PANTHER" id="PTHR43316:SF3">
    <property type="entry name" value="HALOACID DEHALOGENASE, TYPE II (AFU_ORTHOLOGUE AFUA_2G07750)-RELATED"/>
    <property type="match status" value="1"/>
</dbReference>
<dbReference type="OrthoDB" id="3774052at2"/>
<dbReference type="EMBL" id="FQZK01000012">
    <property type="protein sequence ID" value="SHJ99575.1"/>
    <property type="molecule type" value="Genomic_DNA"/>
</dbReference>
<dbReference type="AlphaFoldDB" id="A0A1M6NV77"/>
<keyword evidence="3" id="KW-1185">Reference proteome</keyword>
<organism evidence="2 3">
    <name type="scientific">Nocardiopsis flavescens</name>
    <dbReference type="NCBI Taxonomy" id="758803"/>
    <lineage>
        <taxon>Bacteria</taxon>
        <taxon>Bacillati</taxon>
        <taxon>Actinomycetota</taxon>
        <taxon>Actinomycetes</taxon>
        <taxon>Streptosporangiales</taxon>
        <taxon>Nocardiopsidaceae</taxon>
        <taxon>Nocardiopsis</taxon>
    </lineage>
</organism>
<dbReference type="Proteomes" id="UP000184452">
    <property type="component" value="Unassembled WGS sequence"/>
</dbReference>
<evidence type="ECO:0000313" key="3">
    <source>
        <dbReference type="Proteomes" id="UP000184452"/>
    </source>
</evidence>
<dbReference type="RefSeq" id="WP_073380799.1">
    <property type="nucleotide sequence ID" value="NZ_FQZK01000012.1"/>
</dbReference>